<evidence type="ECO:0000256" key="9">
    <source>
        <dbReference type="SAM" id="MobiDB-lite"/>
    </source>
</evidence>
<evidence type="ECO:0000256" key="8">
    <source>
        <dbReference type="SAM" id="Coils"/>
    </source>
</evidence>
<comment type="function">
    <text evidence="2">Functions as an E3 ubiquitin ligase.</text>
</comment>
<dbReference type="InterPro" id="IPR051348">
    <property type="entry name" value="U-box_ubiquitin_ligases"/>
</dbReference>
<keyword evidence="7" id="KW-0067">ATP-binding</keyword>
<keyword evidence="5" id="KW-0808">Transferase</keyword>
<feature type="coiled-coil region" evidence="8">
    <location>
        <begin position="321"/>
        <end position="404"/>
    </location>
</feature>
<dbReference type="OrthoDB" id="4062651at2759"/>
<comment type="caution">
    <text evidence="12">The sequence shown here is derived from an EMBL/GenBank/DDBJ whole genome shotgun (WGS) entry which is preliminary data.</text>
</comment>
<evidence type="ECO:0000256" key="2">
    <source>
        <dbReference type="ARBA" id="ARBA00003861"/>
    </source>
</evidence>
<evidence type="ECO:0000313" key="12">
    <source>
        <dbReference type="EMBL" id="KAB1214363.1"/>
    </source>
</evidence>
<dbReference type="InterPro" id="IPR017441">
    <property type="entry name" value="Protein_kinase_ATP_BS"/>
</dbReference>
<dbReference type="Proteomes" id="UP000516437">
    <property type="component" value="Chromosome 5"/>
</dbReference>
<dbReference type="EC" id="2.3.2.27" evidence="4"/>
<dbReference type="InterPro" id="IPR001245">
    <property type="entry name" value="Ser-Thr/Tyr_kinase_cat_dom"/>
</dbReference>
<dbReference type="GO" id="GO:0005524">
    <property type="term" value="F:ATP binding"/>
    <property type="evidence" value="ECO:0007669"/>
    <property type="project" value="UniProtKB-UniRule"/>
</dbReference>
<comment type="catalytic activity">
    <reaction evidence="1">
        <text>S-ubiquitinyl-[E2 ubiquitin-conjugating enzyme]-L-cysteine + [acceptor protein]-L-lysine = [E2 ubiquitin-conjugating enzyme]-L-cysteine + N(6)-ubiquitinyl-[acceptor protein]-L-lysine.</text>
        <dbReference type="EC" id="2.3.2.27"/>
    </reaction>
</comment>
<feature type="domain" description="U-box" evidence="11">
    <location>
        <begin position="807"/>
        <end position="878"/>
    </location>
</feature>
<proteinExistence type="predicted"/>
<keyword evidence="13" id="KW-1185">Reference proteome</keyword>
<dbReference type="Gene3D" id="3.30.200.20">
    <property type="entry name" value="Phosphorylase Kinase, domain 1"/>
    <property type="match status" value="1"/>
</dbReference>
<dbReference type="GO" id="GO:0004672">
    <property type="term" value="F:protein kinase activity"/>
    <property type="evidence" value="ECO:0007669"/>
    <property type="project" value="InterPro"/>
</dbReference>
<feature type="compositionally biased region" description="Basic and acidic residues" evidence="9">
    <location>
        <begin position="245"/>
        <end position="258"/>
    </location>
</feature>
<dbReference type="InterPro" id="IPR000719">
    <property type="entry name" value="Prot_kinase_dom"/>
</dbReference>
<comment type="pathway">
    <text evidence="3">Protein modification; protein ubiquitination.</text>
</comment>
<feature type="domain" description="Protein kinase" evidence="10">
    <location>
        <begin position="554"/>
        <end position="826"/>
    </location>
</feature>
<evidence type="ECO:0000256" key="1">
    <source>
        <dbReference type="ARBA" id="ARBA00000900"/>
    </source>
</evidence>
<feature type="binding site" evidence="7">
    <location>
        <position position="581"/>
    </location>
    <ligand>
        <name>ATP</name>
        <dbReference type="ChEBI" id="CHEBI:30616"/>
    </ligand>
</feature>
<keyword evidence="7" id="KW-0547">Nucleotide-binding</keyword>
<dbReference type="InterPro" id="IPR011009">
    <property type="entry name" value="Kinase-like_dom_sf"/>
</dbReference>
<evidence type="ECO:0000256" key="7">
    <source>
        <dbReference type="PROSITE-ProRule" id="PRU10141"/>
    </source>
</evidence>
<dbReference type="AlphaFoldDB" id="A0A6A1VNR6"/>
<accession>A0A6A1VNR6</accession>
<reference evidence="12 13" key="1">
    <citation type="journal article" date="2019" name="Plant Biotechnol. J.">
        <title>The red bayberry genome and genetic basis of sex determination.</title>
        <authorList>
            <person name="Jia H.M."/>
            <person name="Jia H.J."/>
            <person name="Cai Q.L."/>
            <person name="Wang Y."/>
            <person name="Zhao H.B."/>
            <person name="Yang W.F."/>
            <person name="Wang G.Y."/>
            <person name="Li Y.H."/>
            <person name="Zhan D.L."/>
            <person name="Shen Y.T."/>
            <person name="Niu Q.F."/>
            <person name="Chang L."/>
            <person name="Qiu J."/>
            <person name="Zhao L."/>
            <person name="Xie H.B."/>
            <person name="Fu W.Y."/>
            <person name="Jin J."/>
            <person name="Li X.W."/>
            <person name="Jiao Y."/>
            <person name="Zhou C.C."/>
            <person name="Tu T."/>
            <person name="Chai C.Y."/>
            <person name="Gao J.L."/>
            <person name="Fan L.J."/>
            <person name="van de Weg E."/>
            <person name="Wang J.Y."/>
            <person name="Gao Z.S."/>
        </authorList>
    </citation>
    <scope>NUCLEOTIDE SEQUENCE [LARGE SCALE GENOMIC DNA]</scope>
    <source>
        <tissue evidence="12">Leaves</tissue>
    </source>
</reference>
<protein>
    <recommendedName>
        <fullName evidence="4">RING-type E3 ubiquitin transferase</fullName>
        <ecNumber evidence="4">2.3.2.27</ecNumber>
    </recommendedName>
</protein>
<sequence>MDVASPPSPVTRGKNDKVYVAVGEKVEDNKLLLLWALKNCGGRKICILHVHRPAQLIPVGGGVKFPASSMDEQKLRAYRTIEKQNMQKLMDEYRQICGQMGVLAETLYTDINRVEKGIVELISLHDISKLVMGAAADKHYSRKMTSLKSKKAIYVRQNAPQSCHVQFICEGRVIYTREGIVDEAHVEVRKSQSRIGSPNFTRSPPVNKSLVSACREIIANGDYSGESRTDISSLDGTEGFPTPRRRFDAERSFDERVESSSVYPPDSYYSTRSSNGVLDIAQTPSVRSRGCDNGLELGTFPQSNENLHHLSPPRLLEGSITDTLYAQLDQAMAEAEKARREAFVEAERRGKAEKDAIEATRRAQVLKSSLAEELKQRKEIEETIEREKEKHEQVKSQLNQVMKDLWIALDEKSSLESEIAVSDEIVTRLELRIASETEIEEALAREKEEHEQVKSRLNQVMEELRIALDETSLLESQIAESNEMVKGLELRIASAVELLQTYRTERDELQVKHDKALKEAEELRRKKEEASSTEAPQFFSGLSLSEIEEATQNFDPSLKIGDGRHGTIYKGFLRQTEVAIKMLLHHNLQNAIGLQHKVNSLSRLKHPNIVQLIGSCLEAQALIYEYLPNGTLADRLSCKDNSPPLSWQTRICMATELCSALIFLHSSTPVSILHGALTPAKVLIDANFVSKLYDFGNCSRPSHDQRLNENITSFWGTKPKGASFSYLDPEFLFTGELTLKSDVYSFGIILLQLLTGRPPVAITKTVQSALDAGKLQTLLDPLAGDWPFKQAEQLVHVALRCCEMYRENRPDLQSVVLKEVMEDPHVAADGFTYEGKVLREWFDRGHDTSPMTNLRLEHCNLVPNLALRSALEEWRERH</sequence>
<feature type="coiled-coil region" evidence="8">
    <location>
        <begin position="436"/>
        <end position="533"/>
    </location>
</feature>
<feature type="region of interest" description="Disordered" evidence="9">
    <location>
        <begin position="225"/>
        <end position="265"/>
    </location>
</feature>
<dbReference type="PANTHER" id="PTHR45647">
    <property type="entry name" value="OS02G0152300 PROTEIN"/>
    <property type="match status" value="1"/>
</dbReference>
<dbReference type="Gene3D" id="1.10.510.10">
    <property type="entry name" value="Transferase(Phosphotransferase) domain 1"/>
    <property type="match status" value="1"/>
</dbReference>
<organism evidence="12 13">
    <name type="scientific">Morella rubra</name>
    <name type="common">Chinese bayberry</name>
    <dbReference type="NCBI Taxonomy" id="262757"/>
    <lineage>
        <taxon>Eukaryota</taxon>
        <taxon>Viridiplantae</taxon>
        <taxon>Streptophyta</taxon>
        <taxon>Embryophyta</taxon>
        <taxon>Tracheophyta</taxon>
        <taxon>Spermatophyta</taxon>
        <taxon>Magnoliopsida</taxon>
        <taxon>eudicotyledons</taxon>
        <taxon>Gunneridae</taxon>
        <taxon>Pentapetalae</taxon>
        <taxon>rosids</taxon>
        <taxon>fabids</taxon>
        <taxon>Fagales</taxon>
        <taxon>Myricaceae</taxon>
        <taxon>Morella</taxon>
    </lineage>
</organism>
<dbReference type="InterPro" id="IPR003613">
    <property type="entry name" value="Ubox_domain"/>
</dbReference>
<dbReference type="SMART" id="SM00504">
    <property type="entry name" value="Ubox"/>
    <property type="match status" value="1"/>
</dbReference>
<dbReference type="Gene3D" id="3.30.40.10">
    <property type="entry name" value="Zinc/RING finger domain, C3HC4 (zinc finger)"/>
    <property type="match status" value="1"/>
</dbReference>
<dbReference type="CDD" id="cd16655">
    <property type="entry name" value="RING-Ubox_WDSUB1-like"/>
    <property type="match status" value="1"/>
</dbReference>
<dbReference type="Pfam" id="PF07714">
    <property type="entry name" value="PK_Tyr_Ser-Thr"/>
    <property type="match status" value="1"/>
</dbReference>
<dbReference type="SUPFAM" id="SSF57850">
    <property type="entry name" value="RING/U-box"/>
    <property type="match status" value="1"/>
</dbReference>
<dbReference type="SUPFAM" id="SSF56112">
    <property type="entry name" value="Protein kinase-like (PK-like)"/>
    <property type="match status" value="1"/>
</dbReference>
<dbReference type="PROSITE" id="PS00107">
    <property type="entry name" value="PROTEIN_KINASE_ATP"/>
    <property type="match status" value="1"/>
</dbReference>
<dbReference type="PROSITE" id="PS51698">
    <property type="entry name" value="U_BOX"/>
    <property type="match status" value="1"/>
</dbReference>
<dbReference type="PANTHER" id="PTHR45647:SF100">
    <property type="entry name" value="U-BOX DOMAIN-CONTAINING PROTEIN 33"/>
    <property type="match status" value="1"/>
</dbReference>
<evidence type="ECO:0000259" key="10">
    <source>
        <dbReference type="PROSITE" id="PS50011"/>
    </source>
</evidence>
<dbReference type="GO" id="GO:0061630">
    <property type="term" value="F:ubiquitin protein ligase activity"/>
    <property type="evidence" value="ECO:0007669"/>
    <property type="project" value="UniProtKB-EC"/>
</dbReference>
<evidence type="ECO:0000313" key="13">
    <source>
        <dbReference type="Proteomes" id="UP000516437"/>
    </source>
</evidence>
<evidence type="ECO:0000256" key="6">
    <source>
        <dbReference type="ARBA" id="ARBA00022786"/>
    </source>
</evidence>
<dbReference type="PROSITE" id="PS50011">
    <property type="entry name" value="PROTEIN_KINASE_DOM"/>
    <property type="match status" value="1"/>
</dbReference>
<keyword evidence="8" id="KW-0175">Coiled coil</keyword>
<dbReference type="Pfam" id="PF04564">
    <property type="entry name" value="U-box"/>
    <property type="match status" value="1"/>
</dbReference>
<dbReference type="InterPro" id="IPR013083">
    <property type="entry name" value="Znf_RING/FYVE/PHD"/>
</dbReference>
<dbReference type="UniPathway" id="UPA00143"/>
<keyword evidence="6" id="KW-0833">Ubl conjugation pathway</keyword>
<evidence type="ECO:0000259" key="11">
    <source>
        <dbReference type="PROSITE" id="PS51698"/>
    </source>
</evidence>
<name>A0A6A1VNR6_9ROSI</name>
<dbReference type="CDD" id="cd01989">
    <property type="entry name" value="USP_STK_Ubox_N"/>
    <property type="match status" value="1"/>
</dbReference>
<gene>
    <name evidence="12" type="ORF">CJ030_MR5G000862</name>
</gene>
<dbReference type="GO" id="GO:0016567">
    <property type="term" value="P:protein ubiquitination"/>
    <property type="evidence" value="ECO:0007669"/>
    <property type="project" value="UniProtKB-UniPathway"/>
</dbReference>
<dbReference type="EMBL" id="RXIC02000023">
    <property type="protein sequence ID" value="KAB1214363.1"/>
    <property type="molecule type" value="Genomic_DNA"/>
</dbReference>
<evidence type="ECO:0000256" key="3">
    <source>
        <dbReference type="ARBA" id="ARBA00004906"/>
    </source>
</evidence>
<evidence type="ECO:0000256" key="5">
    <source>
        <dbReference type="ARBA" id="ARBA00022679"/>
    </source>
</evidence>
<evidence type="ECO:0000256" key="4">
    <source>
        <dbReference type="ARBA" id="ARBA00012483"/>
    </source>
</evidence>